<gene>
    <name evidence="1" type="ORF">KDA27_16170</name>
</gene>
<reference evidence="1" key="2">
    <citation type="journal article" date="2021" name="Microbiome">
        <title>Successional dynamics and alternative stable states in a saline activated sludge microbial community over 9 years.</title>
        <authorList>
            <person name="Wang Y."/>
            <person name="Ye J."/>
            <person name="Ju F."/>
            <person name="Liu L."/>
            <person name="Boyd J.A."/>
            <person name="Deng Y."/>
            <person name="Parks D.H."/>
            <person name="Jiang X."/>
            <person name="Yin X."/>
            <person name="Woodcroft B.J."/>
            <person name="Tyson G.W."/>
            <person name="Hugenholtz P."/>
            <person name="Polz M.F."/>
            <person name="Zhang T."/>
        </authorList>
    </citation>
    <scope>NUCLEOTIDE SEQUENCE</scope>
    <source>
        <strain evidence="1">HKST-UBA02</strain>
    </source>
</reference>
<reference evidence="1" key="1">
    <citation type="submission" date="2020-04" db="EMBL/GenBank/DDBJ databases">
        <authorList>
            <person name="Zhang T."/>
        </authorList>
    </citation>
    <scope>NUCLEOTIDE SEQUENCE</scope>
    <source>
        <strain evidence="1">HKST-UBA02</strain>
    </source>
</reference>
<name>A0A956SEE0_UNCEI</name>
<protein>
    <submittedName>
        <fullName evidence="1">Uncharacterized protein</fullName>
    </submittedName>
</protein>
<dbReference type="AlphaFoldDB" id="A0A956SEE0"/>
<dbReference type="EMBL" id="JAGQHS010000094">
    <property type="protein sequence ID" value="MCA9757341.1"/>
    <property type="molecule type" value="Genomic_DNA"/>
</dbReference>
<evidence type="ECO:0000313" key="1">
    <source>
        <dbReference type="EMBL" id="MCA9757341.1"/>
    </source>
</evidence>
<accession>A0A956SEE0</accession>
<comment type="caution">
    <text evidence="1">The sequence shown here is derived from an EMBL/GenBank/DDBJ whole genome shotgun (WGS) entry which is preliminary data.</text>
</comment>
<organism evidence="1 2">
    <name type="scientific">Eiseniibacteriota bacterium</name>
    <dbReference type="NCBI Taxonomy" id="2212470"/>
    <lineage>
        <taxon>Bacteria</taxon>
        <taxon>Candidatus Eiseniibacteriota</taxon>
    </lineage>
</organism>
<dbReference type="Proteomes" id="UP000739538">
    <property type="component" value="Unassembled WGS sequence"/>
</dbReference>
<evidence type="ECO:0000313" key="2">
    <source>
        <dbReference type="Proteomes" id="UP000739538"/>
    </source>
</evidence>
<sequence length="220" mass="24443">MALDADDLTLALILRDLLTAGEPRDLVWLLEQQGVPLESGALASSFPGLPSFLGRILSRVVGDASSRSESTRLRSVLDNGRSLQLIRIHPGIPERFSVSEGKETEAEDLVQTIFSRWEDDQRVVTDAEHDALLRHLLAAADGTCTMEELQAQFFAEWSPRPDAGPSVRELQRRHETVRNERLRLLLESAQRRGWIEAAGGSVGLTREGTDAARALPEDWR</sequence>
<proteinExistence type="predicted"/>